<dbReference type="SMART" id="SM00983">
    <property type="entry name" value="TPK_B1_binding"/>
    <property type="match status" value="1"/>
</dbReference>
<dbReference type="InterPro" id="IPR007371">
    <property type="entry name" value="TPK_catalytic"/>
</dbReference>
<evidence type="ECO:0000256" key="4">
    <source>
        <dbReference type="ARBA" id="ARBA00022840"/>
    </source>
</evidence>
<dbReference type="Proteomes" id="UP000250369">
    <property type="component" value="Unassembled WGS sequence"/>
</dbReference>
<dbReference type="Pfam" id="PF04263">
    <property type="entry name" value="TPK_catalytic"/>
    <property type="match status" value="1"/>
</dbReference>
<dbReference type="InterPro" id="IPR007373">
    <property type="entry name" value="Thiamin_PyroPKinase_B1-bd"/>
</dbReference>
<protein>
    <recommendedName>
        <fullName evidence="5">Thiamine diphosphokinase</fullName>
        <ecNumber evidence="5">2.7.6.2</ecNumber>
    </recommendedName>
</protein>
<feature type="domain" description="Thiamin pyrophosphokinase thiamin-binding" evidence="6">
    <location>
        <begin position="163"/>
        <end position="231"/>
    </location>
</feature>
<evidence type="ECO:0000256" key="5">
    <source>
        <dbReference type="NCBIfam" id="TIGR01378"/>
    </source>
</evidence>
<keyword evidence="2" id="KW-0547">Nucleotide-binding</keyword>
<proteinExistence type="predicted"/>
<evidence type="ECO:0000256" key="1">
    <source>
        <dbReference type="ARBA" id="ARBA00022679"/>
    </source>
</evidence>
<evidence type="ECO:0000313" key="7">
    <source>
        <dbReference type="EMBL" id="RAV16768.1"/>
    </source>
</evidence>
<accession>A0A329MAX1</accession>
<dbReference type="GO" id="GO:0030975">
    <property type="term" value="F:thiamine binding"/>
    <property type="evidence" value="ECO:0007669"/>
    <property type="project" value="InterPro"/>
</dbReference>
<evidence type="ECO:0000256" key="2">
    <source>
        <dbReference type="ARBA" id="ARBA00022741"/>
    </source>
</evidence>
<dbReference type="Gene3D" id="3.40.50.10240">
    <property type="entry name" value="Thiamin pyrophosphokinase, catalytic domain"/>
    <property type="match status" value="1"/>
</dbReference>
<dbReference type="Pfam" id="PF04265">
    <property type="entry name" value="TPK_B1_binding"/>
    <property type="match status" value="1"/>
</dbReference>
<evidence type="ECO:0000313" key="8">
    <source>
        <dbReference type="Proteomes" id="UP000250369"/>
    </source>
</evidence>
<dbReference type="PANTHER" id="PTHR41299:SF1">
    <property type="entry name" value="THIAMINE PYROPHOSPHOKINASE"/>
    <property type="match status" value="1"/>
</dbReference>
<keyword evidence="4" id="KW-0067">ATP-binding</keyword>
<dbReference type="GO" id="GO:0009229">
    <property type="term" value="P:thiamine diphosphate biosynthetic process"/>
    <property type="evidence" value="ECO:0007669"/>
    <property type="project" value="InterPro"/>
</dbReference>
<dbReference type="InterPro" id="IPR006282">
    <property type="entry name" value="Thi_PPkinase"/>
</dbReference>
<dbReference type="InterPro" id="IPR053149">
    <property type="entry name" value="TPK"/>
</dbReference>
<evidence type="ECO:0000256" key="3">
    <source>
        <dbReference type="ARBA" id="ARBA00022777"/>
    </source>
</evidence>
<name>A0A329MAX1_9BACL</name>
<dbReference type="PANTHER" id="PTHR41299">
    <property type="entry name" value="THIAMINE PYROPHOSPHOKINASE"/>
    <property type="match status" value="1"/>
</dbReference>
<dbReference type="AlphaFoldDB" id="A0A329MAX1"/>
<evidence type="ECO:0000259" key="6">
    <source>
        <dbReference type="SMART" id="SM00983"/>
    </source>
</evidence>
<sequence>MVSRYSCPAPARGRRKKESRLAIKRIIIFSGGRLGEWALSYISEGDWLVGADSGARFLVANGLKPRLAIGDFDSVSSEELAQIGEVSEELISCDPVYKDFTDTEMAVEWALSQCPDELLLLGALGTRMDHSLANMHLLRKARDCGVQAVIADDHNRIALTGEGETLRISKSESNFTHVSLLPLSLEVTGITLEGFQYPLHRATLRLGQSLGISNVLNDAEGFVTTETGLLLVIQSRD</sequence>
<dbReference type="SUPFAM" id="SSF63999">
    <property type="entry name" value="Thiamin pyrophosphokinase, catalytic domain"/>
    <property type="match status" value="1"/>
</dbReference>
<dbReference type="NCBIfam" id="TIGR01378">
    <property type="entry name" value="thi_PPkinase"/>
    <property type="match status" value="1"/>
</dbReference>
<dbReference type="GO" id="GO:0006772">
    <property type="term" value="P:thiamine metabolic process"/>
    <property type="evidence" value="ECO:0007669"/>
    <property type="project" value="UniProtKB-UniRule"/>
</dbReference>
<dbReference type="EMBL" id="QMFB01000020">
    <property type="protein sequence ID" value="RAV16768.1"/>
    <property type="molecule type" value="Genomic_DNA"/>
</dbReference>
<keyword evidence="1 7" id="KW-0808">Transferase</keyword>
<keyword evidence="8" id="KW-1185">Reference proteome</keyword>
<gene>
    <name evidence="7" type="ORF">DQG23_28405</name>
</gene>
<dbReference type="OrthoDB" id="9804377at2"/>
<dbReference type="EC" id="2.7.6.2" evidence="5"/>
<dbReference type="SUPFAM" id="SSF63862">
    <property type="entry name" value="Thiamin pyrophosphokinase, substrate-binding domain"/>
    <property type="match status" value="1"/>
</dbReference>
<dbReference type="CDD" id="cd07995">
    <property type="entry name" value="TPK"/>
    <property type="match status" value="1"/>
</dbReference>
<dbReference type="GO" id="GO:0004788">
    <property type="term" value="F:thiamine diphosphokinase activity"/>
    <property type="evidence" value="ECO:0007669"/>
    <property type="project" value="UniProtKB-UniRule"/>
</dbReference>
<organism evidence="7 8">
    <name type="scientific">Paenibacillus contaminans</name>
    <dbReference type="NCBI Taxonomy" id="450362"/>
    <lineage>
        <taxon>Bacteria</taxon>
        <taxon>Bacillati</taxon>
        <taxon>Bacillota</taxon>
        <taxon>Bacilli</taxon>
        <taxon>Bacillales</taxon>
        <taxon>Paenibacillaceae</taxon>
        <taxon>Paenibacillus</taxon>
    </lineage>
</organism>
<dbReference type="InterPro" id="IPR036371">
    <property type="entry name" value="TPK_B1-bd_sf"/>
</dbReference>
<keyword evidence="3 7" id="KW-0418">Kinase</keyword>
<dbReference type="InterPro" id="IPR036759">
    <property type="entry name" value="TPK_catalytic_sf"/>
</dbReference>
<dbReference type="GO" id="GO:0005524">
    <property type="term" value="F:ATP binding"/>
    <property type="evidence" value="ECO:0007669"/>
    <property type="project" value="UniProtKB-KW"/>
</dbReference>
<reference evidence="7 8" key="1">
    <citation type="journal article" date="2009" name="Int. J. Syst. Evol. Microbiol.">
        <title>Paenibacillus contaminans sp. nov., isolated from a contaminated laboratory plate.</title>
        <authorList>
            <person name="Chou J.H."/>
            <person name="Lee J.H."/>
            <person name="Lin M.C."/>
            <person name="Chang P.S."/>
            <person name="Arun A.B."/>
            <person name="Young C.C."/>
            <person name="Chen W.M."/>
        </authorList>
    </citation>
    <scope>NUCLEOTIDE SEQUENCE [LARGE SCALE GENOMIC DNA]</scope>
    <source>
        <strain evidence="7 8">CKOBP-6</strain>
    </source>
</reference>
<dbReference type="GO" id="GO:0016301">
    <property type="term" value="F:kinase activity"/>
    <property type="evidence" value="ECO:0007669"/>
    <property type="project" value="UniProtKB-KW"/>
</dbReference>
<comment type="caution">
    <text evidence="7">The sequence shown here is derived from an EMBL/GenBank/DDBJ whole genome shotgun (WGS) entry which is preliminary data.</text>
</comment>